<feature type="non-terminal residue" evidence="1">
    <location>
        <position position="1"/>
    </location>
</feature>
<proteinExistence type="predicted"/>
<accession>A0A381P586</accession>
<name>A0A381P586_9ZZZZ</name>
<dbReference type="InterPro" id="IPR013078">
    <property type="entry name" value="His_Pase_superF_clade-1"/>
</dbReference>
<sequence>VVSSPLLRTRRTAEAFGMDVEVDDRWIEMDYGEFDGRPVADVP</sequence>
<dbReference type="EMBL" id="UINC01000847">
    <property type="protein sequence ID" value="SUZ62101.1"/>
    <property type="molecule type" value="Genomic_DNA"/>
</dbReference>
<protein>
    <submittedName>
        <fullName evidence="1">Uncharacterized protein</fullName>
    </submittedName>
</protein>
<dbReference type="AlphaFoldDB" id="A0A381P586"/>
<feature type="non-terminal residue" evidence="1">
    <location>
        <position position="43"/>
    </location>
</feature>
<dbReference type="SUPFAM" id="SSF53254">
    <property type="entry name" value="Phosphoglycerate mutase-like"/>
    <property type="match status" value="1"/>
</dbReference>
<dbReference type="InterPro" id="IPR029033">
    <property type="entry name" value="His_PPase_superfam"/>
</dbReference>
<evidence type="ECO:0000313" key="1">
    <source>
        <dbReference type="EMBL" id="SUZ62101.1"/>
    </source>
</evidence>
<gene>
    <name evidence="1" type="ORF">METZ01_LOCUS14955</name>
</gene>
<organism evidence="1">
    <name type="scientific">marine metagenome</name>
    <dbReference type="NCBI Taxonomy" id="408172"/>
    <lineage>
        <taxon>unclassified sequences</taxon>
        <taxon>metagenomes</taxon>
        <taxon>ecological metagenomes</taxon>
    </lineage>
</organism>
<dbReference type="Gene3D" id="3.40.50.1240">
    <property type="entry name" value="Phosphoglycerate mutase-like"/>
    <property type="match status" value="1"/>
</dbReference>
<dbReference type="Pfam" id="PF00300">
    <property type="entry name" value="His_Phos_1"/>
    <property type="match status" value="1"/>
</dbReference>
<reference evidence="1" key="1">
    <citation type="submission" date="2018-05" db="EMBL/GenBank/DDBJ databases">
        <authorList>
            <person name="Lanie J.A."/>
            <person name="Ng W.-L."/>
            <person name="Kazmierczak K.M."/>
            <person name="Andrzejewski T.M."/>
            <person name="Davidsen T.M."/>
            <person name="Wayne K.J."/>
            <person name="Tettelin H."/>
            <person name="Glass J.I."/>
            <person name="Rusch D."/>
            <person name="Podicherti R."/>
            <person name="Tsui H.-C.T."/>
            <person name="Winkler M.E."/>
        </authorList>
    </citation>
    <scope>NUCLEOTIDE SEQUENCE</scope>
</reference>